<dbReference type="EMBL" id="BK015711">
    <property type="protein sequence ID" value="DAE21277.1"/>
    <property type="molecule type" value="Genomic_DNA"/>
</dbReference>
<dbReference type="PANTHER" id="PTHR43267:SF1">
    <property type="entry name" value="TRNA THREONYLCARBAMOYLADENOSINE DEHYDRATASE"/>
    <property type="match status" value="1"/>
</dbReference>
<dbReference type="SUPFAM" id="SSF69572">
    <property type="entry name" value="Activating enzymes of the ubiquitin-like proteins"/>
    <property type="match status" value="1"/>
</dbReference>
<dbReference type="GO" id="GO:0061503">
    <property type="term" value="F:tRNA threonylcarbamoyladenosine dehydratase"/>
    <property type="evidence" value="ECO:0007669"/>
    <property type="project" value="TreeGrafter"/>
</dbReference>
<proteinExistence type="predicted"/>
<dbReference type="PANTHER" id="PTHR43267">
    <property type="entry name" value="TRNA THREONYLCARBAMOYLADENOSINE DEHYDRATASE"/>
    <property type="match status" value="1"/>
</dbReference>
<dbReference type="InterPro" id="IPR000594">
    <property type="entry name" value="ThiF_NAD_FAD-bd"/>
</dbReference>
<dbReference type="InterPro" id="IPR035985">
    <property type="entry name" value="Ubiquitin-activating_enz"/>
</dbReference>
<reference evidence="2" key="1">
    <citation type="journal article" date="2021" name="Proc. Natl. Acad. Sci. U.S.A.">
        <title>A Catalog of Tens of Thousands of Viruses from Human Metagenomes Reveals Hidden Associations with Chronic Diseases.</title>
        <authorList>
            <person name="Tisza M.J."/>
            <person name="Buck C.B."/>
        </authorList>
    </citation>
    <scope>NUCLEOTIDE SEQUENCE</scope>
    <source>
        <strain evidence="2">CtE6L85</strain>
    </source>
</reference>
<protein>
    <submittedName>
        <fullName evidence="2">ThiF family</fullName>
    </submittedName>
</protein>
<dbReference type="InterPro" id="IPR045886">
    <property type="entry name" value="ThiF/MoeB/HesA"/>
</dbReference>
<dbReference type="Gene3D" id="3.40.50.720">
    <property type="entry name" value="NAD(P)-binding Rossmann-like Domain"/>
    <property type="match status" value="1"/>
</dbReference>
<dbReference type="Pfam" id="PF00899">
    <property type="entry name" value="ThiF"/>
    <property type="match status" value="1"/>
</dbReference>
<dbReference type="GO" id="GO:0061504">
    <property type="term" value="P:cyclic threonylcarbamoyladenosine biosynthetic process"/>
    <property type="evidence" value="ECO:0007669"/>
    <property type="project" value="TreeGrafter"/>
</dbReference>
<sequence>MIMAMDLSKSYEYFQPEKVEARINIVGCGSVGATLAENLVRLGITNLALWDMDVVNPHNLANQIFRQQDIGRPKVEALADILFEINPEIKDDLKLYGKGWSGQQLSGYIFLCVDNIELRRQIVEKHFDNPYVKAMLDFRTLLESAQHYAADWSDYKMKKDLLNSMNFSHEEAAEETPVSACGITLGVAPTVRAICALGVANFVNFIRGKGLKKLIILDAFNFMLDAF</sequence>
<organism evidence="2">
    <name type="scientific">Siphoviridae sp. ctE6L85</name>
    <dbReference type="NCBI Taxonomy" id="2826202"/>
    <lineage>
        <taxon>Viruses</taxon>
        <taxon>Duplodnaviria</taxon>
        <taxon>Heunggongvirae</taxon>
        <taxon>Uroviricota</taxon>
        <taxon>Caudoviricetes</taxon>
    </lineage>
</organism>
<name>A0A8S5QRB2_9CAUD</name>
<accession>A0A8S5QRB2</accession>
<evidence type="ECO:0000259" key="1">
    <source>
        <dbReference type="Pfam" id="PF00899"/>
    </source>
</evidence>
<dbReference type="GO" id="GO:0008641">
    <property type="term" value="F:ubiquitin-like modifier activating enzyme activity"/>
    <property type="evidence" value="ECO:0007669"/>
    <property type="project" value="InterPro"/>
</dbReference>
<evidence type="ECO:0000313" key="2">
    <source>
        <dbReference type="EMBL" id="DAE21277.1"/>
    </source>
</evidence>
<feature type="domain" description="THIF-type NAD/FAD binding fold" evidence="1">
    <location>
        <begin position="20"/>
        <end position="209"/>
    </location>
</feature>